<gene>
    <name evidence="3" type="ORF">SAMN04488090_0307</name>
</gene>
<evidence type="ECO:0000313" key="4">
    <source>
        <dbReference type="Proteomes" id="UP000198901"/>
    </source>
</evidence>
<feature type="domain" description="Outer membrane protein beta-barrel" evidence="2">
    <location>
        <begin position="46"/>
        <end position="185"/>
    </location>
</feature>
<protein>
    <submittedName>
        <fullName evidence="3">Outer membrane protein beta-barrel domain-containing protein</fullName>
    </submittedName>
</protein>
<dbReference type="InterPro" id="IPR025665">
    <property type="entry name" value="Beta-barrel_OMP_2"/>
</dbReference>
<accession>A0A1G9I348</accession>
<feature type="signal peptide" evidence="1">
    <location>
        <begin position="1"/>
        <end position="19"/>
    </location>
</feature>
<name>A0A1G9I348_9BACT</name>
<dbReference type="EMBL" id="FNGS01000001">
    <property type="protein sequence ID" value="SDL19334.1"/>
    <property type="molecule type" value="Genomic_DNA"/>
</dbReference>
<evidence type="ECO:0000313" key="3">
    <source>
        <dbReference type="EMBL" id="SDL19334.1"/>
    </source>
</evidence>
<evidence type="ECO:0000256" key="1">
    <source>
        <dbReference type="SAM" id="SignalP"/>
    </source>
</evidence>
<dbReference type="Pfam" id="PF13568">
    <property type="entry name" value="OMP_b-brl_2"/>
    <property type="match status" value="1"/>
</dbReference>
<dbReference type="STRING" id="563176.SAMN04488090_0307"/>
<proteinExistence type="predicted"/>
<sequence>MKKLLLLLIVSGICFDAVAQSTEVAVGLSTTLSHFSGASANSHTFVSQEMMNSSVHVNNSLGSRPAWGYGFSGTIKRVGKRHFIYGADLGYERLRSAVHIDRFTIYGDFSTVGYDATGTAFLESDFLLLHPFAGYRFGRKSVSLDLTAGIDFGFRLKAKESGHFHANGGEQPISGDPSTVRTDIRPRLQLAFSYRRAGINAGYSIGIKNYREGWLGGATEAYLNVVRAGIFYRLR</sequence>
<dbReference type="AlphaFoldDB" id="A0A1G9I348"/>
<feature type="chain" id="PRO_5011621077" evidence="1">
    <location>
        <begin position="20"/>
        <end position="235"/>
    </location>
</feature>
<reference evidence="3 4" key="1">
    <citation type="submission" date="2016-10" db="EMBL/GenBank/DDBJ databases">
        <authorList>
            <person name="de Groot N.N."/>
        </authorList>
    </citation>
    <scope>NUCLEOTIDE SEQUENCE [LARGE SCALE GENOMIC DNA]</scope>
    <source>
        <strain evidence="3 4">DSM 21668</strain>
    </source>
</reference>
<keyword evidence="1" id="KW-0732">Signal</keyword>
<keyword evidence="4" id="KW-1185">Reference proteome</keyword>
<dbReference type="Proteomes" id="UP000198901">
    <property type="component" value="Unassembled WGS sequence"/>
</dbReference>
<organism evidence="3 4">
    <name type="scientific">Siphonobacter aquaeclarae</name>
    <dbReference type="NCBI Taxonomy" id="563176"/>
    <lineage>
        <taxon>Bacteria</taxon>
        <taxon>Pseudomonadati</taxon>
        <taxon>Bacteroidota</taxon>
        <taxon>Cytophagia</taxon>
        <taxon>Cytophagales</taxon>
        <taxon>Cytophagaceae</taxon>
        <taxon>Siphonobacter</taxon>
    </lineage>
</organism>
<evidence type="ECO:0000259" key="2">
    <source>
        <dbReference type="Pfam" id="PF13568"/>
    </source>
</evidence>
<dbReference type="RefSeq" id="WP_093196811.1">
    <property type="nucleotide sequence ID" value="NZ_FNGS01000001.1"/>
</dbReference>
<dbReference type="OrthoDB" id="1340981at2"/>